<dbReference type="AlphaFoldDB" id="A0A183AML5"/>
<name>A0A183AML5_9TREM</name>
<evidence type="ECO:0000256" key="1">
    <source>
        <dbReference type="SAM" id="MobiDB-lite"/>
    </source>
</evidence>
<sequence length="240" mass="26046">LSFDWIETCAHVKMRVEEEGFEVTGCSTTPHSGAPRRARLAREAGSLGTALHLSSRVLSFQGEFEYPMPPRNELARLVRTGGAVVVSCRERCSPLRLARLAIEGTQTREATVWELSSPTGSATVRPVPGGDTKDDEDGESDDEQSILDSKQPNLLHSSTSLLVVYDSRSQSRQQRQPGANVQSTPYAVQVVSDALSLVRPCRVDSLGTNVEPVAPPLRAVPASWILDCAAEYTILPLSSF</sequence>
<reference evidence="2" key="1">
    <citation type="submission" date="2016-06" db="UniProtKB">
        <authorList>
            <consortium name="WormBaseParasite"/>
        </authorList>
    </citation>
    <scope>IDENTIFICATION</scope>
</reference>
<evidence type="ECO:0000313" key="2">
    <source>
        <dbReference type="WBParaSite" id="ECPE_0000822201-mRNA-1"/>
    </source>
</evidence>
<feature type="compositionally biased region" description="Acidic residues" evidence="1">
    <location>
        <begin position="133"/>
        <end position="145"/>
    </location>
</feature>
<dbReference type="WBParaSite" id="ECPE_0000822201-mRNA-1">
    <property type="protein sequence ID" value="ECPE_0000822201-mRNA-1"/>
    <property type="gene ID" value="ECPE_0000822201"/>
</dbReference>
<proteinExistence type="predicted"/>
<organism evidence="2">
    <name type="scientific">Echinostoma caproni</name>
    <dbReference type="NCBI Taxonomy" id="27848"/>
    <lineage>
        <taxon>Eukaryota</taxon>
        <taxon>Metazoa</taxon>
        <taxon>Spiralia</taxon>
        <taxon>Lophotrochozoa</taxon>
        <taxon>Platyhelminthes</taxon>
        <taxon>Trematoda</taxon>
        <taxon>Digenea</taxon>
        <taxon>Plagiorchiida</taxon>
        <taxon>Echinostomata</taxon>
        <taxon>Echinostomatoidea</taxon>
        <taxon>Echinostomatidae</taxon>
        <taxon>Echinostoma</taxon>
    </lineage>
</organism>
<accession>A0A183AML5</accession>
<dbReference type="InterPro" id="IPR036420">
    <property type="entry name" value="BRCT_dom_sf"/>
</dbReference>
<protein>
    <submittedName>
        <fullName evidence="2">BRCT domain-containing protein</fullName>
    </submittedName>
</protein>
<feature type="region of interest" description="Disordered" evidence="1">
    <location>
        <begin position="114"/>
        <end position="146"/>
    </location>
</feature>
<dbReference type="Gene3D" id="3.40.50.10190">
    <property type="entry name" value="BRCT domain"/>
    <property type="match status" value="1"/>
</dbReference>